<comment type="caution">
    <text evidence="1">The sequence shown here is derived from an EMBL/GenBank/DDBJ whole genome shotgun (WGS) entry which is preliminary data.</text>
</comment>
<dbReference type="PROSITE" id="PS51257">
    <property type="entry name" value="PROKAR_LIPOPROTEIN"/>
    <property type="match status" value="1"/>
</dbReference>
<name>A0AAW2IUV0_SESRA</name>
<dbReference type="EMBL" id="JACGWJ010001071">
    <property type="protein sequence ID" value="KAL0285168.1"/>
    <property type="molecule type" value="Genomic_DNA"/>
</dbReference>
<sequence>MTWRISILLGRTPHPGGLLSSSCLRVEVSLIVAFQLGQSAPCGNPIGHLTWRAIGKSGSGFSYRAGYQD</sequence>
<reference evidence="1" key="2">
    <citation type="journal article" date="2024" name="Plant">
        <title>Genomic evolution and insights into agronomic trait innovations of Sesamum species.</title>
        <authorList>
            <person name="Miao H."/>
            <person name="Wang L."/>
            <person name="Qu L."/>
            <person name="Liu H."/>
            <person name="Sun Y."/>
            <person name="Le M."/>
            <person name="Wang Q."/>
            <person name="Wei S."/>
            <person name="Zheng Y."/>
            <person name="Lin W."/>
            <person name="Duan Y."/>
            <person name="Cao H."/>
            <person name="Xiong S."/>
            <person name="Wang X."/>
            <person name="Wei L."/>
            <person name="Li C."/>
            <person name="Ma Q."/>
            <person name="Ju M."/>
            <person name="Zhao R."/>
            <person name="Li G."/>
            <person name="Mu C."/>
            <person name="Tian Q."/>
            <person name="Mei H."/>
            <person name="Zhang T."/>
            <person name="Gao T."/>
            <person name="Zhang H."/>
        </authorList>
    </citation>
    <scope>NUCLEOTIDE SEQUENCE</scope>
    <source>
        <strain evidence="1">G02</strain>
    </source>
</reference>
<protein>
    <submittedName>
        <fullName evidence="1">Uncharacterized protein</fullName>
    </submittedName>
</protein>
<gene>
    <name evidence="1" type="ORF">Sradi_7180900</name>
</gene>
<accession>A0AAW2IUV0</accession>
<evidence type="ECO:0000313" key="1">
    <source>
        <dbReference type="EMBL" id="KAL0285168.1"/>
    </source>
</evidence>
<organism evidence="1">
    <name type="scientific">Sesamum radiatum</name>
    <name type="common">Black benniseed</name>
    <dbReference type="NCBI Taxonomy" id="300843"/>
    <lineage>
        <taxon>Eukaryota</taxon>
        <taxon>Viridiplantae</taxon>
        <taxon>Streptophyta</taxon>
        <taxon>Embryophyta</taxon>
        <taxon>Tracheophyta</taxon>
        <taxon>Spermatophyta</taxon>
        <taxon>Magnoliopsida</taxon>
        <taxon>eudicotyledons</taxon>
        <taxon>Gunneridae</taxon>
        <taxon>Pentapetalae</taxon>
        <taxon>asterids</taxon>
        <taxon>lamiids</taxon>
        <taxon>Lamiales</taxon>
        <taxon>Pedaliaceae</taxon>
        <taxon>Sesamum</taxon>
    </lineage>
</organism>
<proteinExistence type="predicted"/>
<reference evidence="1" key="1">
    <citation type="submission" date="2020-06" db="EMBL/GenBank/DDBJ databases">
        <authorList>
            <person name="Li T."/>
            <person name="Hu X."/>
            <person name="Zhang T."/>
            <person name="Song X."/>
            <person name="Zhang H."/>
            <person name="Dai N."/>
            <person name="Sheng W."/>
            <person name="Hou X."/>
            <person name="Wei L."/>
        </authorList>
    </citation>
    <scope>NUCLEOTIDE SEQUENCE</scope>
    <source>
        <strain evidence="1">G02</strain>
        <tissue evidence="1">Leaf</tissue>
    </source>
</reference>
<dbReference type="AlphaFoldDB" id="A0AAW2IUV0"/>